<organism evidence="2 3">
    <name type="scientific">Aliidiomarina haloalkalitolerans</name>
    <dbReference type="NCBI Taxonomy" id="859059"/>
    <lineage>
        <taxon>Bacteria</taxon>
        <taxon>Pseudomonadati</taxon>
        <taxon>Pseudomonadota</taxon>
        <taxon>Gammaproteobacteria</taxon>
        <taxon>Alteromonadales</taxon>
        <taxon>Idiomarinaceae</taxon>
        <taxon>Aliidiomarina</taxon>
    </lineage>
</organism>
<comment type="caution">
    <text evidence="2">The sequence shown here is derived from an EMBL/GenBank/DDBJ whole genome shotgun (WGS) entry which is preliminary data.</text>
</comment>
<sequence>MMFFRTFLLSLVAFVYVVPAATAAETDSDLELGPNWRVIDVYYHHEWNRNDNREADFIGLRASANIRNNGLFRIETNGGKISDRINNVEREYNGYQQTFMGGVRYAASEQADIFWLVGATRVEFETNYYNLNRHGLISQFGMRGMLTPAWDLTSYFQIQKTGGMTTTSLHADIRYRAWRRVDVYAGAGLFANDRSGRIGLSFHF</sequence>
<accession>A0A432VUN5</accession>
<keyword evidence="3" id="KW-1185">Reference proteome</keyword>
<dbReference type="AlphaFoldDB" id="A0A432VUN5"/>
<proteinExistence type="predicted"/>
<dbReference type="EMBL" id="PIPI01000003">
    <property type="protein sequence ID" value="RUO20229.1"/>
    <property type="molecule type" value="Genomic_DNA"/>
</dbReference>
<evidence type="ECO:0000256" key="1">
    <source>
        <dbReference type="SAM" id="SignalP"/>
    </source>
</evidence>
<name>A0A432VUN5_9GAMM</name>
<dbReference type="InterPro" id="IPR011250">
    <property type="entry name" value="OMP/PagP_B-barrel"/>
</dbReference>
<gene>
    <name evidence="2" type="ORF">CWE06_06275</name>
</gene>
<dbReference type="OrthoDB" id="6398603at2"/>
<feature type="chain" id="PRO_5019564467" evidence="1">
    <location>
        <begin position="24"/>
        <end position="204"/>
    </location>
</feature>
<dbReference type="Proteomes" id="UP000288212">
    <property type="component" value="Unassembled WGS sequence"/>
</dbReference>
<dbReference type="RefSeq" id="WP_126792270.1">
    <property type="nucleotide sequence ID" value="NZ_PIPI01000003.1"/>
</dbReference>
<reference evidence="2 3" key="1">
    <citation type="journal article" date="2011" name="Front. Microbiol.">
        <title>Genomic signatures of strain selection and enhancement in Bacillus atrophaeus var. globigii, a historical biowarfare simulant.</title>
        <authorList>
            <person name="Gibbons H.S."/>
            <person name="Broomall S.M."/>
            <person name="McNew L.A."/>
            <person name="Daligault H."/>
            <person name="Chapman C."/>
            <person name="Bruce D."/>
            <person name="Karavis M."/>
            <person name="Krepps M."/>
            <person name="McGregor P.A."/>
            <person name="Hong C."/>
            <person name="Park K.H."/>
            <person name="Akmal A."/>
            <person name="Feldman A."/>
            <person name="Lin J.S."/>
            <person name="Chang W.E."/>
            <person name="Higgs B.W."/>
            <person name="Demirev P."/>
            <person name="Lindquist J."/>
            <person name="Liem A."/>
            <person name="Fochler E."/>
            <person name="Read T.D."/>
            <person name="Tapia R."/>
            <person name="Johnson S."/>
            <person name="Bishop-Lilly K.A."/>
            <person name="Detter C."/>
            <person name="Han C."/>
            <person name="Sozhamannan S."/>
            <person name="Rosenzweig C.N."/>
            <person name="Skowronski E.W."/>
        </authorList>
    </citation>
    <scope>NUCLEOTIDE SEQUENCE [LARGE SCALE GENOMIC DNA]</scope>
    <source>
        <strain evidence="2 3">AK5</strain>
    </source>
</reference>
<protein>
    <submittedName>
        <fullName evidence="2">Uncharacterized protein</fullName>
    </submittedName>
</protein>
<evidence type="ECO:0000313" key="2">
    <source>
        <dbReference type="EMBL" id="RUO20229.1"/>
    </source>
</evidence>
<keyword evidence="1" id="KW-0732">Signal</keyword>
<evidence type="ECO:0000313" key="3">
    <source>
        <dbReference type="Proteomes" id="UP000288212"/>
    </source>
</evidence>
<dbReference type="SUPFAM" id="SSF56925">
    <property type="entry name" value="OMPA-like"/>
    <property type="match status" value="1"/>
</dbReference>
<feature type="signal peptide" evidence="1">
    <location>
        <begin position="1"/>
        <end position="23"/>
    </location>
</feature>